<dbReference type="PANTHER" id="PTHR47959">
    <property type="entry name" value="ATP-DEPENDENT RNA HELICASE RHLE-RELATED"/>
    <property type="match status" value="1"/>
</dbReference>
<dbReference type="GO" id="GO:0005829">
    <property type="term" value="C:cytosol"/>
    <property type="evidence" value="ECO:0007669"/>
    <property type="project" value="TreeGrafter"/>
</dbReference>
<sequence>MEGEDRVEPIEHVEPVKAMGFHRLPAVQTVQPRLPEAPQKDDAGAKGGTKKENPESSVPFDAAAMTSEMSPTFRFFMEKLAHQHLVELSLARGLASPKVYGSKVSSGKMSPDNSGQEGSQVGSPASLPEELQESGRRKRRISQLMCQQHKNATKVKASRIMQTFEDLGPIEQSVELAAEAPKKETALVKLQVFLQSSFYEMLVAGLLCVYVLWLGVELQIFGAKSGYELGVLEGTLIPTASLAYWDSVVFPAVDLMFTVVFTADVVVRVAVLGRAFWKIALNYIDVLVTLAAFAELVFFWAFRTEMGVNPMLFRLLRIGKLARAIRMVAMNSVLQSLQILTRCLASSTTMLFWTFLLLTFFQCVAGLVASTLCRDFIEDTTQDVKVREDVYRYYGTFTRTFLTMFEILFANWSPPCRVLVDNISEWFSLFFLVYRCILGFAVLNVVNSVFVQQTMRIATSDEQLAFKKKEQELASYTRKVKNLFATMDQSGDGVINFEEFSKLVQSPMLQFLLSQLDLEYHDLLSLFEFLDNGDGEITLSERQGFWSRVAMEGLAFQAKAFGCSEFIEGAAKLRGSAKALDIWRMETKIEVLLSEVLQAVGGKMNVQEAFEEHGFRHVTFSTNAARHSIAQHTKSGEGIEQGRLVLRRARGAFKGEKKGVEVTQLQTREDSPAELPPALGIGVEDLADDVADALANDFDEVSEDEDATSDEDELLMTRQIHQRLPRMTRSFKKARLRWSEDGRRVYFDDEGEEMDPFRGLSRESSAKADGSPKAPWDNVGTSVEVEVAPEGLDPERPRVFSLTFSELGFRISVLTRLLMFETIRETTAEEKTIFGTENQSFRDLGITKSTLCEALDSLGFQRATKIQDRPLDPPEAASIPSVLSEDRRAVVISSETGSGKTLAYLVPAFELILRAPPRLEGDRHPNVLILVPSLELGVQVTLVAQQIAQAIFSLERRQIRVSNARRNWPSEVPDILVCSPRAAAQGLAPCQSEDEMARKQALKRIKDVEMVVFDEADLLLDYGSQSSDVQAWLVVAALGNRSCVFLMDVNVTRFELYYIYSLYYTHVAQEHSLFDDD</sequence>
<keyword evidence="7" id="KW-0067">ATP-binding</keyword>
<evidence type="ECO:0000256" key="7">
    <source>
        <dbReference type="ARBA" id="ARBA00022840"/>
    </source>
</evidence>
<organism evidence="14">
    <name type="scientific">Cladocopium goreaui</name>
    <dbReference type="NCBI Taxonomy" id="2562237"/>
    <lineage>
        <taxon>Eukaryota</taxon>
        <taxon>Sar</taxon>
        <taxon>Alveolata</taxon>
        <taxon>Dinophyceae</taxon>
        <taxon>Suessiales</taxon>
        <taxon>Symbiodiniaceae</taxon>
        <taxon>Cladocopium</taxon>
    </lineage>
</organism>
<feature type="transmembrane region" description="Helical" evidence="11">
    <location>
        <begin position="426"/>
        <end position="446"/>
    </location>
</feature>
<evidence type="ECO:0000256" key="3">
    <source>
        <dbReference type="ARBA" id="ARBA00022741"/>
    </source>
</evidence>
<reference evidence="15" key="2">
    <citation type="submission" date="2024-04" db="EMBL/GenBank/DDBJ databases">
        <authorList>
            <person name="Chen Y."/>
            <person name="Shah S."/>
            <person name="Dougan E. K."/>
            <person name="Thang M."/>
            <person name="Chan C."/>
        </authorList>
    </citation>
    <scope>NUCLEOTIDE SEQUENCE [LARGE SCALE GENOMIC DNA]</scope>
</reference>
<evidence type="ECO:0000313" key="17">
    <source>
        <dbReference type="Proteomes" id="UP001152797"/>
    </source>
</evidence>
<dbReference type="OrthoDB" id="427665at2759"/>
<evidence type="ECO:0000256" key="11">
    <source>
        <dbReference type="SAM" id="Phobius"/>
    </source>
</evidence>
<feature type="domain" description="Helicase ATP-binding" evidence="13">
    <location>
        <begin position="881"/>
        <end position="1056"/>
    </location>
</feature>
<evidence type="ECO:0000256" key="6">
    <source>
        <dbReference type="ARBA" id="ARBA00022837"/>
    </source>
</evidence>
<feature type="region of interest" description="Disordered" evidence="10">
    <location>
        <begin position="23"/>
        <end position="61"/>
    </location>
</feature>
<dbReference type="PROSITE" id="PS50222">
    <property type="entry name" value="EF_HAND_2"/>
    <property type="match status" value="1"/>
</dbReference>
<dbReference type="GO" id="GO:0005509">
    <property type="term" value="F:calcium ion binding"/>
    <property type="evidence" value="ECO:0007669"/>
    <property type="project" value="InterPro"/>
</dbReference>
<feature type="transmembrane region" description="Helical" evidence="11">
    <location>
        <begin position="198"/>
        <end position="216"/>
    </location>
</feature>
<evidence type="ECO:0000313" key="15">
    <source>
        <dbReference type="EMBL" id="CAL1131736.1"/>
    </source>
</evidence>
<feature type="domain" description="EF-hand" evidence="12">
    <location>
        <begin position="475"/>
        <end position="510"/>
    </location>
</feature>
<dbReference type="InterPro" id="IPR005821">
    <property type="entry name" value="Ion_trans_dom"/>
</dbReference>
<dbReference type="PROSITE" id="PS51192">
    <property type="entry name" value="HELICASE_ATP_BIND_1"/>
    <property type="match status" value="1"/>
</dbReference>
<dbReference type="GO" id="GO:0016787">
    <property type="term" value="F:hydrolase activity"/>
    <property type="evidence" value="ECO:0007669"/>
    <property type="project" value="UniProtKB-KW"/>
</dbReference>
<feature type="compositionally biased region" description="Basic and acidic residues" evidence="10">
    <location>
        <begin position="38"/>
        <end position="54"/>
    </location>
</feature>
<dbReference type="InterPro" id="IPR027417">
    <property type="entry name" value="P-loop_NTPase"/>
</dbReference>
<evidence type="ECO:0000256" key="5">
    <source>
        <dbReference type="ARBA" id="ARBA00022806"/>
    </source>
</evidence>
<dbReference type="InterPro" id="IPR018247">
    <property type="entry name" value="EF_Hand_1_Ca_BS"/>
</dbReference>
<dbReference type="Pfam" id="PF00270">
    <property type="entry name" value="DEAD"/>
    <property type="match status" value="1"/>
</dbReference>
<keyword evidence="2 11" id="KW-0812">Transmembrane</keyword>
<evidence type="ECO:0000256" key="1">
    <source>
        <dbReference type="ARBA" id="ARBA00004141"/>
    </source>
</evidence>
<dbReference type="PROSITE" id="PS00018">
    <property type="entry name" value="EF_HAND_1"/>
    <property type="match status" value="1"/>
</dbReference>
<dbReference type="AlphaFoldDB" id="A0A9P1BRX5"/>
<protein>
    <submittedName>
        <fullName evidence="16">Cation channel sperm-associated protein 1</fullName>
    </submittedName>
</protein>
<reference evidence="14" key="1">
    <citation type="submission" date="2022-10" db="EMBL/GenBank/DDBJ databases">
        <authorList>
            <person name="Chen Y."/>
            <person name="Dougan E. K."/>
            <person name="Chan C."/>
            <person name="Rhodes N."/>
            <person name="Thang M."/>
        </authorList>
    </citation>
    <scope>NUCLEOTIDE SEQUENCE</scope>
</reference>
<dbReference type="Proteomes" id="UP001152797">
    <property type="component" value="Unassembled WGS sequence"/>
</dbReference>
<comment type="caution">
    <text evidence="14">The sequence shown here is derived from an EMBL/GenBank/DDBJ whole genome shotgun (WGS) entry which is preliminary data.</text>
</comment>
<dbReference type="GO" id="GO:0003676">
    <property type="term" value="F:nucleic acid binding"/>
    <property type="evidence" value="ECO:0007669"/>
    <property type="project" value="InterPro"/>
</dbReference>
<evidence type="ECO:0000313" key="14">
    <source>
        <dbReference type="EMBL" id="CAI3978361.1"/>
    </source>
</evidence>
<dbReference type="SUPFAM" id="SSF52540">
    <property type="entry name" value="P-loop containing nucleoside triphosphate hydrolases"/>
    <property type="match status" value="1"/>
</dbReference>
<evidence type="ECO:0000256" key="2">
    <source>
        <dbReference type="ARBA" id="ARBA00022692"/>
    </source>
</evidence>
<dbReference type="GO" id="GO:0005216">
    <property type="term" value="F:monoatomic ion channel activity"/>
    <property type="evidence" value="ECO:0007669"/>
    <property type="project" value="InterPro"/>
</dbReference>
<dbReference type="CDD" id="cd00051">
    <property type="entry name" value="EFh"/>
    <property type="match status" value="1"/>
</dbReference>
<dbReference type="Gene3D" id="1.10.238.10">
    <property type="entry name" value="EF-hand"/>
    <property type="match status" value="1"/>
</dbReference>
<evidence type="ECO:0000259" key="12">
    <source>
        <dbReference type="PROSITE" id="PS50222"/>
    </source>
</evidence>
<dbReference type="InterPro" id="IPR027359">
    <property type="entry name" value="Volt_channel_dom_sf"/>
</dbReference>
<dbReference type="InterPro" id="IPR011545">
    <property type="entry name" value="DEAD/DEAH_box_helicase_dom"/>
</dbReference>
<keyword evidence="5" id="KW-0347">Helicase</keyword>
<name>A0A9P1BRX5_9DINO</name>
<keyword evidence="17" id="KW-1185">Reference proteome</keyword>
<proteinExistence type="predicted"/>
<evidence type="ECO:0000256" key="4">
    <source>
        <dbReference type="ARBA" id="ARBA00022801"/>
    </source>
</evidence>
<feature type="transmembrane region" description="Helical" evidence="11">
    <location>
        <begin position="248"/>
        <end position="271"/>
    </location>
</feature>
<dbReference type="GO" id="GO:0016020">
    <property type="term" value="C:membrane"/>
    <property type="evidence" value="ECO:0007669"/>
    <property type="project" value="UniProtKB-SubCell"/>
</dbReference>
<keyword evidence="8 11" id="KW-1133">Transmembrane helix</keyword>
<accession>A0A9P1BRX5</accession>
<dbReference type="GO" id="GO:0005524">
    <property type="term" value="F:ATP binding"/>
    <property type="evidence" value="ECO:0007669"/>
    <property type="project" value="UniProtKB-KW"/>
</dbReference>
<feature type="region of interest" description="Disordered" evidence="10">
    <location>
        <begin position="100"/>
        <end position="140"/>
    </location>
</feature>
<evidence type="ECO:0000256" key="10">
    <source>
        <dbReference type="SAM" id="MobiDB-lite"/>
    </source>
</evidence>
<dbReference type="InterPro" id="IPR011992">
    <property type="entry name" value="EF-hand-dom_pair"/>
</dbReference>
<evidence type="ECO:0000259" key="13">
    <source>
        <dbReference type="PROSITE" id="PS51192"/>
    </source>
</evidence>
<dbReference type="GO" id="GO:0003724">
    <property type="term" value="F:RNA helicase activity"/>
    <property type="evidence" value="ECO:0007669"/>
    <property type="project" value="TreeGrafter"/>
</dbReference>
<dbReference type="SUPFAM" id="SSF47473">
    <property type="entry name" value="EF-hand"/>
    <property type="match status" value="1"/>
</dbReference>
<feature type="region of interest" description="Disordered" evidence="10">
    <location>
        <begin position="754"/>
        <end position="778"/>
    </location>
</feature>
<dbReference type="InterPro" id="IPR050079">
    <property type="entry name" value="DEAD_box_RNA_helicase"/>
</dbReference>
<evidence type="ECO:0000256" key="8">
    <source>
        <dbReference type="ARBA" id="ARBA00022989"/>
    </source>
</evidence>
<keyword evidence="4" id="KW-0378">Hydrolase</keyword>
<feature type="transmembrane region" description="Helical" evidence="11">
    <location>
        <begin position="350"/>
        <end position="372"/>
    </location>
</feature>
<dbReference type="SMART" id="SM00054">
    <property type="entry name" value="EFh"/>
    <property type="match status" value="2"/>
</dbReference>
<keyword evidence="6" id="KW-0106">Calcium</keyword>
<dbReference type="EMBL" id="CAMXCT030000405">
    <property type="protein sequence ID" value="CAL4765673.1"/>
    <property type="molecule type" value="Genomic_DNA"/>
</dbReference>
<dbReference type="InterPro" id="IPR014001">
    <property type="entry name" value="Helicase_ATP-bd"/>
</dbReference>
<evidence type="ECO:0000256" key="9">
    <source>
        <dbReference type="ARBA" id="ARBA00023136"/>
    </source>
</evidence>
<dbReference type="SUPFAM" id="SSF81324">
    <property type="entry name" value="Voltage-gated potassium channels"/>
    <property type="match status" value="1"/>
</dbReference>
<dbReference type="InterPro" id="IPR002048">
    <property type="entry name" value="EF_hand_dom"/>
</dbReference>
<keyword evidence="3" id="KW-0547">Nucleotide-binding</keyword>
<dbReference type="SMART" id="SM00487">
    <property type="entry name" value="DEXDc"/>
    <property type="match status" value="1"/>
</dbReference>
<gene>
    <name evidence="14" type="ORF">C1SCF055_LOCUS6419</name>
</gene>
<keyword evidence="9 11" id="KW-0472">Membrane</keyword>
<evidence type="ECO:0000313" key="16">
    <source>
        <dbReference type="EMBL" id="CAL4765673.1"/>
    </source>
</evidence>
<dbReference type="EMBL" id="CAMXCT010000405">
    <property type="protein sequence ID" value="CAI3978361.1"/>
    <property type="molecule type" value="Genomic_DNA"/>
</dbReference>
<dbReference type="EMBL" id="CAMXCT020000405">
    <property type="protein sequence ID" value="CAL1131736.1"/>
    <property type="molecule type" value="Genomic_DNA"/>
</dbReference>
<feature type="compositionally biased region" description="Polar residues" evidence="10">
    <location>
        <begin position="103"/>
        <end position="123"/>
    </location>
</feature>
<dbReference type="Pfam" id="PF00520">
    <property type="entry name" value="Ion_trans"/>
    <property type="match status" value="1"/>
</dbReference>
<comment type="subcellular location">
    <subcellularLocation>
        <location evidence="1">Membrane</location>
        <topology evidence="1">Multi-pass membrane protein</topology>
    </subcellularLocation>
</comment>
<dbReference type="Gene3D" id="3.40.50.300">
    <property type="entry name" value="P-loop containing nucleotide triphosphate hydrolases"/>
    <property type="match status" value="1"/>
</dbReference>
<dbReference type="Gene3D" id="1.20.120.350">
    <property type="entry name" value="Voltage-gated potassium channels. Chain C"/>
    <property type="match status" value="1"/>
</dbReference>
<feature type="transmembrane region" description="Helical" evidence="11">
    <location>
        <begin position="283"/>
        <end position="302"/>
    </location>
</feature>
<dbReference type="Gene3D" id="1.10.287.70">
    <property type="match status" value="1"/>
</dbReference>
<dbReference type="PANTHER" id="PTHR47959:SF1">
    <property type="entry name" value="ATP-DEPENDENT RNA HELICASE DBPA"/>
    <property type="match status" value="1"/>
</dbReference>